<name>A0ACB8B0D8_9AGAM</name>
<dbReference type="EMBL" id="MU266705">
    <property type="protein sequence ID" value="KAH7919017.1"/>
    <property type="molecule type" value="Genomic_DNA"/>
</dbReference>
<sequence length="118" mass="12727">MDWDVSMRDPVADESNGTKDLSADSMVPPARNSAPRYHFHGLAATQTQSQYEGFQSDTGSQKENTPTSNDIRHDVPVRTRSSSPHAPPAKLPNKGSHADPLSHPHSRSATGVACPLQV</sequence>
<proteinExistence type="predicted"/>
<evidence type="ECO:0000313" key="2">
    <source>
        <dbReference type="Proteomes" id="UP000790709"/>
    </source>
</evidence>
<accession>A0ACB8B0D8</accession>
<organism evidence="1 2">
    <name type="scientific">Leucogyrophana mollusca</name>
    <dbReference type="NCBI Taxonomy" id="85980"/>
    <lineage>
        <taxon>Eukaryota</taxon>
        <taxon>Fungi</taxon>
        <taxon>Dikarya</taxon>
        <taxon>Basidiomycota</taxon>
        <taxon>Agaricomycotina</taxon>
        <taxon>Agaricomycetes</taxon>
        <taxon>Agaricomycetidae</taxon>
        <taxon>Boletales</taxon>
        <taxon>Boletales incertae sedis</taxon>
        <taxon>Leucogyrophana</taxon>
    </lineage>
</organism>
<comment type="caution">
    <text evidence="1">The sequence shown here is derived from an EMBL/GenBank/DDBJ whole genome shotgun (WGS) entry which is preliminary data.</text>
</comment>
<evidence type="ECO:0000313" key="1">
    <source>
        <dbReference type="EMBL" id="KAH7919017.1"/>
    </source>
</evidence>
<dbReference type="Proteomes" id="UP000790709">
    <property type="component" value="Unassembled WGS sequence"/>
</dbReference>
<keyword evidence="2" id="KW-1185">Reference proteome</keyword>
<protein>
    <submittedName>
        <fullName evidence="1">Uncharacterized protein</fullName>
    </submittedName>
</protein>
<gene>
    <name evidence="1" type="ORF">BV22DRAFT_1041290</name>
</gene>
<reference evidence="1" key="1">
    <citation type="journal article" date="2021" name="New Phytol.">
        <title>Evolutionary innovations through gain and loss of genes in the ectomycorrhizal Boletales.</title>
        <authorList>
            <person name="Wu G."/>
            <person name="Miyauchi S."/>
            <person name="Morin E."/>
            <person name="Kuo A."/>
            <person name="Drula E."/>
            <person name="Varga T."/>
            <person name="Kohler A."/>
            <person name="Feng B."/>
            <person name="Cao Y."/>
            <person name="Lipzen A."/>
            <person name="Daum C."/>
            <person name="Hundley H."/>
            <person name="Pangilinan J."/>
            <person name="Johnson J."/>
            <person name="Barry K."/>
            <person name="LaButti K."/>
            <person name="Ng V."/>
            <person name="Ahrendt S."/>
            <person name="Min B."/>
            <person name="Choi I.G."/>
            <person name="Park H."/>
            <person name="Plett J.M."/>
            <person name="Magnuson J."/>
            <person name="Spatafora J.W."/>
            <person name="Nagy L.G."/>
            <person name="Henrissat B."/>
            <person name="Grigoriev I.V."/>
            <person name="Yang Z.L."/>
            <person name="Xu J."/>
            <person name="Martin F.M."/>
        </authorList>
    </citation>
    <scope>NUCLEOTIDE SEQUENCE</scope>
    <source>
        <strain evidence="1">KUC20120723A-06</strain>
    </source>
</reference>